<dbReference type="Proteomes" id="UP000749646">
    <property type="component" value="Unassembled WGS sequence"/>
</dbReference>
<keyword evidence="1" id="KW-0472">Membrane</keyword>
<accession>A0A9P6LPA2</accession>
<dbReference type="Pfam" id="PF00487">
    <property type="entry name" value="FA_desaturase"/>
    <property type="match status" value="1"/>
</dbReference>
<evidence type="ECO:0000313" key="3">
    <source>
        <dbReference type="EMBL" id="KAF9919730.1"/>
    </source>
</evidence>
<reference evidence="3" key="1">
    <citation type="journal article" date="2020" name="Fungal Divers.">
        <title>Resolving the Mortierellaceae phylogeny through synthesis of multi-gene phylogenetics and phylogenomics.</title>
        <authorList>
            <person name="Vandepol N."/>
            <person name="Liber J."/>
            <person name="Desiro A."/>
            <person name="Na H."/>
            <person name="Kennedy M."/>
            <person name="Barry K."/>
            <person name="Grigoriev I.V."/>
            <person name="Miller A.N."/>
            <person name="O'Donnell K."/>
            <person name="Stajich J.E."/>
            <person name="Bonito G."/>
        </authorList>
    </citation>
    <scope>NUCLEOTIDE SEQUENCE</scope>
    <source>
        <strain evidence="3">MES-2147</strain>
    </source>
</reference>
<dbReference type="OrthoDB" id="10260134at2759"/>
<evidence type="ECO:0000313" key="4">
    <source>
        <dbReference type="Proteomes" id="UP000749646"/>
    </source>
</evidence>
<name>A0A9P6LPA2_9FUNG</name>
<organism evidence="3 4">
    <name type="scientific">Modicella reniformis</name>
    <dbReference type="NCBI Taxonomy" id="1440133"/>
    <lineage>
        <taxon>Eukaryota</taxon>
        <taxon>Fungi</taxon>
        <taxon>Fungi incertae sedis</taxon>
        <taxon>Mucoromycota</taxon>
        <taxon>Mortierellomycotina</taxon>
        <taxon>Mortierellomycetes</taxon>
        <taxon>Mortierellales</taxon>
        <taxon>Mortierellaceae</taxon>
        <taxon>Modicella</taxon>
    </lineage>
</organism>
<dbReference type="AlphaFoldDB" id="A0A9P6LPA2"/>
<sequence length="192" mass="22600">MHHRHTNTDKDPDVWDARGPMVIRFFKWFFPDYFWVKTVLMGEVKDANIQHALLYYLAMFLAVRKMSCQGVAVLKYWFIPQRAAYFLLVWLFAYVPHRSDGEHRFNAQDNVYKATNMTGGILNSNGFNLAIPLLNQHLHNIHHMYPQLPFTHYGKIWAKYKNELIAAGTEIHPLYSSKQGWKWNEGLDGKRS</sequence>
<feature type="domain" description="Fatty acid desaturase" evidence="2">
    <location>
        <begin position="1"/>
        <end position="172"/>
    </location>
</feature>
<protein>
    <recommendedName>
        <fullName evidence="2">Fatty acid desaturase domain-containing protein</fullName>
    </recommendedName>
</protein>
<feature type="transmembrane region" description="Helical" evidence="1">
    <location>
        <begin position="78"/>
        <end position="95"/>
    </location>
</feature>
<dbReference type="InterPro" id="IPR005804">
    <property type="entry name" value="FA_desaturase_dom"/>
</dbReference>
<keyword evidence="4" id="KW-1185">Reference proteome</keyword>
<comment type="caution">
    <text evidence="3">The sequence shown here is derived from an EMBL/GenBank/DDBJ whole genome shotgun (WGS) entry which is preliminary data.</text>
</comment>
<proteinExistence type="predicted"/>
<evidence type="ECO:0000259" key="2">
    <source>
        <dbReference type="Pfam" id="PF00487"/>
    </source>
</evidence>
<keyword evidence="1" id="KW-1133">Transmembrane helix</keyword>
<dbReference type="EMBL" id="JAAAHW010011439">
    <property type="protein sequence ID" value="KAF9919730.1"/>
    <property type="molecule type" value="Genomic_DNA"/>
</dbReference>
<gene>
    <name evidence="3" type="ORF">BGZ65_011870</name>
</gene>
<dbReference type="GO" id="GO:0006629">
    <property type="term" value="P:lipid metabolic process"/>
    <property type="evidence" value="ECO:0007669"/>
    <property type="project" value="InterPro"/>
</dbReference>
<evidence type="ECO:0000256" key="1">
    <source>
        <dbReference type="SAM" id="Phobius"/>
    </source>
</evidence>
<keyword evidence="1" id="KW-0812">Transmembrane</keyword>